<dbReference type="Proteomes" id="UP000676409">
    <property type="component" value="Chromosome"/>
</dbReference>
<organism evidence="2 3">
    <name type="scientific">Phenylobacterium montanum</name>
    <dbReference type="NCBI Taxonomy" id="2823693"/>
    <lineage>
        <taxon>Bacteria</taxon>
        <taxon>Pseudomonadati</taxon>
        <taxon>Pseudomonadota</taxon>
        <taxon>Alphaproteobacteria</taxon>
        <taxon>Caulobacterales</taxon>
        <taxon>Caulobacteraceae</taxon>
        <taxon>Phenylobacterium</taxon>
    </lineage>
</organism>
<evidence type="ECO:0000313" key="3">
    <source>
        <dbReference type="Proteomes" id="UP000676409"/>
    </source>
</evidence>
<protein>
    <submittedName>
        <fullName evidence="2">Phosphotransferase family protein</fullName>
    </submittedName>
</protein>
<evidence type="ECO:0000313" key="2">
    <source>
        <dbReference type="EMBL" id="QUD87575.1"/>
    </source>
</evidence>
<proteinExistence type="predicted"/>
<dbReference type="Gene3D" id="3.90.1200.10">
    <property type="match status" value="1"/>
</dbReference>
<dbReference type="InterPro" id="IPR002575">
    <property type="entry name" value="Aminoglycoside_PTrfase"/>
</dbReference>
<dbReference type="Gene3D" id="3.30.200.20">
    <property type="entry name" value="Phosphorylase Kinase, domain 1"/>
    <property type="match status" value="1"/>
</dbReference>
<dbReference type="RefSeq" id="WP_211937627.1">
    <property type="nucleotide sequence ID" value="NZ_CP073078.1"/>
</dbReference>
<reference evidence="2" key="1">
    <citation type="submission" date="2021-04" db="EMBL/GenBank/DDBJ databases">
        <title>The complete genome sequence of Caulobacter sp. S6.</title>
        <authorList>
            <person name="Tang Y."/>
            <person name="Ouyang W."/>
            <person name="Liu Q."/>
            <person name="Huang B."/>
            <person name="Guo Z."/>
            <person name="Lei P."/>
        </authorList>
    </citation>
    <scope>NUCLEOTIDE SEQUENCE</scope>
    <source>
        <strain evidence="2">S6</strain>
    </source>
</reference>
<gene>
    <name evidence="2" type="ORF">KCG34_21385</name>
</gene>
<dbReference type="EMBL" id="CP073078">
    <property type="protein sequence ID" value="QUD87575.1"/>
    <property type="molecule type" value="Genomic_DNA"/>
</dbReference>
<sequence>MSATPERRGEDGEPSAFEQTFERGLEAMAGRIDPEASGIAGLKRLSGGASQELWRFDLIKGEAKRPVILRRAPGGDRVSETAVGLENEAALIVAAAKAGVPVPPVLYVLQPGDGLGRGFVMGFVEGETLGGRIVKGEAFAEVRPRLARQCGEIIAKIHTLDPADFPGLRRSTARGVLEQYHASYRASNWPRPVFDLAFRWLSEHCPPDPERPCLVHGDFRNGNLMFGPDGVRAVLDWELAHVGDPMEDLGWICVNSWRFGQVHKTVGGFGDLNDLFDGYEAASGARLDRAAAKWWEVLGSLKWGVMCAGMPPVFRTVDPTVERAVIARRASETEVDLMRLLAS</sequence>
<dbReference type="Pfam" id="PF01636">
    <property type="entry name" value="APH"/>
    <property type="match status" value="1"/>
</dbReference>
<dbReference type="InterPro" id="IPR011009">
    <property type="entry name" value="Kinase-like_dom_sf"/>
</dbReference>
<name>A0A975FY51_9CAUL</name>
<dbReference type="CDD" id="cd05154">
    <property type="entry name" value="ACAD10_11_N-like"/>
    <property type="match status" value="1"/>
</dbReference>
<dbReference type="InterPro" id="IPR041726">
    <property type="entry name" value="ACAD10_11_N"/>
</dbReference>
<dbReference type="PANTHER" id="PTHR21310">
    <property type="entry name" value="AMINOGLYCOSIDE PHOSPHOTRANSFERASE-RELATED-RELATED"/>
    <property type="match status" value="1"/>
</dbReference>
<accession>A0A975FY51</accession>
<dbReference type="KEGG" id="caul:KCG34_21385"/>
<dbReference type="PANTHER" id="PTHR21310:SF57">
    <property type="entry name" value="BLR2944 PROTEIN"/>
    <property type="match status" value="1"/>
</dbReference>
<dbReference type="SUPFAM" id="SSF56112">
    <property type="entry name" value="Protein kinase-like (PK-like)"/>
    <property type="match status" value="1"/>
</dbReference>
<keyword evidence="3" id="KW-1185">Reference proteome</keyword>
<feature type="domain" description="Aminoglycoside phosphotransferase" evidence="1">
    <location>
        <begin position="42"/>
        <end position="279"/>
    </location>
</feature>
<dbReference type="InterPro" id="IPR051678">
    <property type="entry name" value="AGP_Transferase"/>
</dbReference>
<dbReference type="AlphaFoldDB" id="A0A975FY51"/>
<evidence type="ECO:0000259" key="1">
    <source>
        <dbReference type="Pfam" id="PF01636"/>
    </source>
</evidence>